<accession>A0A0E0K4P8</accession>
<evidence type="ECO:0000256" key="1">
    <source>
        <dbReference type="ARBA" id="ARBA00004609"/>
    </source>
</evidence>
<sequence length="270" mass="28043">MPRAGVVHTLLLLFVALATWPGACRATHNITAILADHRDLAEFSRQLTATGLADDIDGRNTITVLAVDDAHMAQLKARGLPREALRHVLSLHVLVDYYDDAKLHRLPGGSAVVSTLFQASGDAPGSEGMMKIAVRRGGRVAFVPQDVDDARANVFYVKSVHEAPYNISVLQVSAVITSPAAEAPSSAMESKPNATRDASSKHGAPPNAGAHTAPSPVGQGSSSDDGADEANKSGDGGDGGKKNGASVSTAPRGLPFALAFLMAAILVVNW</sequence>
<evidence type="ECO:0000256" key="6">
    <source>
        <dbReference type="ARBA" id="ARBA00023136"/>
    </source>
</evidence>
<dbReference type="PANTHER" id="PTHR32382">
    <property type="entry name" value="FASCICLIN-LIKE ARABINOGALACTAN PROTEIN"/>
    <property type="match status" value="1"/>
</dbReference>
<evidence type="ECO:0000256" key="4">
    <source>
        <dbReference type="ARBA" id="ARBA00022622"/>
    </source>
</evidence>
<dbReference type="OMA" id="PACRATH"/>
<reference evidence="11" key="1">
    <citation type="submission" date="2015-04" db="UniProtKB">
        <authorList>
            <consortium name="EnsemblPlants"/>
        </authorList>
    </citation>
    <scope>IDENTIFICATION</scope>
</reference>
<keyword evidence="6" id="KW-0472">Membrane</keyword>
<evidence type="ECO:0000256" key="8">
    <source>
        <dbReference type="SAM" id="MobiDB-lite"/>
    </source>
</evidence>
<dbReference type="InterPro" id="IPR036378">
    <property type="entry name" value="FAS1_dom_sf"/>
</dbReference>
<dbReference type="InterPro" id="IPR000782">
    <property type="entry name" value="FAS1_domain"/>
</dbReference>
<evidence type="ECO:0000256" key="2">
    <source>
        <dbReference type="ARBA" id="ARBA00007843"/>
    </source>
</evidence>
<keyword evidence="3" id="KW-1003">Cell membrane</keyword>
<evidence type="ECO:0000313" key="11">
    <source>
        <dbReference type="EnsemblPlants" id="OPUNC02G28500.1"/>
    </source>
</evidence>
<comment type="subcellular location">
    <subcellularLocation>
        <location evidence="1">Cell membrane</location>
        <topology evidence="1">Lipid-anchor</topology>
        <topology evidence="1">GPI-anchor</topology>
    </subcellularLocation>
</comment>
<dbReference type="STRING" id="4537.A0A0E0K4P8"/>
<dbReference type="PROSITE" id="PS50213">
    <property type="entry name" value="FAS1"/>
    <property type="match status" value="1"/>
</dbReference>
<dbReference type="eggNOG" id="ENOG502QR33">
    <property type="taxonomic scope" value="Eukaryota"/>
</dbReference>
<proteinExistence type="inferred from homology"/>
<dbReference type="Proteomes" id="UP000026962">
    <property type="component" value="Chromosome 2"/>
</dbReference>
<feature type="domain" description="FAS1" evidence="10">
    <location>
        <begin position="27"/>
        <end position="176"/>
    </location>
</feature>
<feature type="region of interest" description="Disordered" evidence="8">
    <location>
        <begin position="182"/>
        <end position="248"/>
    </location>
</feature>
<dbReference type="SUPFAM" id="SSF82153">
    <property type="entry name" value="FAS1 domain"/>
    <property type="match status" value="1"/>
</dbReference>
<dbReference type="Gramene" id="OPUNC02G28500.1">
    <property type="protein sequence ID" value="OPUNC02G28500.1"/>
    <property type="gene ID" value="OPUNC02G28500"/>
</dbReference>
<evidence type="ECO:0000256" key="7">
    <source>
        <dbReference type="ARBA" id="ARBA00023288"/>
    </source>
</evidence>
<dbReference type="EnsemblPlants" id="OPUNC02G28500.1">
    <property type="protein sequence ID" value="OPUNC02G28500.1"/>
    <property type="gene ID" value="OPUNC02G28500"/>
</dbReference>
<dbReference type="PANTHER" id="PTHR32382:SF33">
    <property type="entry name" value="OS02G0726000 PROTEIN"/>
    <property type="match status" value="1"/>
</dbReference>
<dbReference type="GO" id="GO:0005886">
    <property type="term" value="C:plasma membrane"/>
    <property type="evidence" value="ECO:0007669"/>
    <property type="project" value="UniProtKB-SubCell"/>
</dbReference>
<dbReference type="Gene3D" id="2.30.180.10">
    <property type="entry name" value="FAS1 domain"/>
    <property type="match status" value="1"/>
</dbReference>
<organism evidence="11">
    <name type="scientific">Oryza punctata</name>
    <name type="common">Red rice</name>
    <dbReference type="NCBI Taxonomy" id="4537"/>
    <lineage>
        <taxon>Eukaryota</taxon>
        <taxon>Viridiplantae</taxon>
        <taxon>Streptophyta</taxon>
        <taxon>Embryophyta</taxon>
        <taxon>Tracheophyta</taxon>
        <taxon>Spermatophyta</taxon>
        <taxon>Magnoliopsida</taxon>
        <taxon>Liliopsida</taxon>
        <taxon>Poales</taxon>
        <taxon>Poaceae</taxon>
        <taxon>BOP clade</taxon>
        <taxon>Oryzoideae</taxon>
        <taxon>Oryzeae</taxon>
        <taxon>Oryzinae</taxon>
        <taxon>Oryza</taxon>
    </lineage>
</organism>
<dbReference type="FunFam" id="2.30.180.10:FF:000010">
    <property type="entry name" value="Fasciclin-like arabinogalactan protein 2"/>
    <property type="match status" value="1"/>
</dbReference>
<dbReference type="InterPro" id="IPR033254">
    <property type="entry name" value="Plant_FLA"/>
</dbReference>
<dbReference type="AlphaFoldDB" id="A0A0E0K4P8"/>
<keyword evidence="7" id="KW-0449">Lipoprotein</keyword>
<name>A0A0E0K4P8_ORYPU</name>
<dbReference type="HOGENOM" id="CLU_058119_2_1_1"/>
<keyword evidence="4" id="KW-0325">Glycoprotein</keyword>
<keyword evidence="12" id="KW-1185">Reference proteome</keyword>
<reference evidence="11" key="2">
    <citation type="submission" date="2018-05" db="EMBL/GenBank/DDBJ databases">
        <title>OpunRS2 (Oryza punctata Reference Sequence Version 2).</title>
        <authorList>
            <person name="Zhang J."/>
            <person name="Kudrna D."/>
            <person name="Lee S."/>
            <person name="Talag J."/>
            <person name="Welchert J."/>
            <person name="Wing R.A."/>
        </authorList>
    </citation>
    <scope>NUCLEOTIDE SEQUENCE [LARGE SCALE GENOMIC DNA]</scope>
</reference>
<evidence type="ECO:0000259" key="10">
    <source>
        <dbReference type="PROSITE" id="PS50213"/>
    </source>
</evidence>
<evidence type="ECO:0000256" key="3">
    <source>
        <dbReference type="ARBA" id="ARBA00022475"/>
    </source>
</evidence>
<feature type="signal peptide" evidence="9">
    <location>
        <begin position="1"/>
        <end position="26"/>
    </location>
</feature>
<evidence type="ECO:0000256" key="9">
    <source>
        <dbReference type="SAM" id="SignalP"/>
    </source>
</evidence>
<dbReference type="GO" id="GO:0098552">
    <property type="term" value="C:side of membrane"/>
    <property type="evidence" value="ECO:0007669"/>
    <property type="project" value="UniProtKB-KW"/>
</dbReference>
<evidence type="ECO:0000256" key="5">
    <source>
        <dbReference type="ARBA" id="ARBA00022729"/>
    </source>
</evidence>
<keyword evidence="4" id="KW-0336">GPI-anchor</keyword>
<protein>
    <recommendedName>
        <fullName evidence="10">FAS1 domain-containing protein</fullName>
    </recommendedName>
</protein>
<evidence type="ECO:0000313" key="12">
    <source>
        <dbReference type="Proteomes" id="UP000026962"/>
    </source>
</evidence>
<feature type="chain" id="PRO_5002365018" description="FAS1 domain-containing protein" evidence="9">
    <location>
        <begin position="27"/>
        <end position="270"/>
    </location>
</feature>
<keyword evidence="5 9" id="KW-0732">Signal</keyword>
<comment type="similarity">
    <text evidence="2">Belongs to the fasciclin-like AGP family.</text>
</comment>